<organism evidence="1 2">
    <name type="scientific">Paraburkholderia silvatlantica</name>
    <dbReference type="NCBI Taxonomy" id="321895"/>
    <lineage>
        <taxon>Bacteria</taxon>
        <taxon>Pseudomonadati</taxon>
        <taxon>Pseudomonadota</taxon>
        <taxon>Betaproteobacteria</taxon>
        <taxon>Burkholderiales</taxon>
        <taxon>Burkholderiaceae</taxon>
        <taxon>Paraburkholderia</taxon>
    </lineage>
</organism>
<reference evidence="1 2" key="1">
    <citation type="submission" date="2020-08" db="EMBL/GenBank/DDBJ databases">
        <title>Genomic Encyclopedia of Type Strains, Phase IV (KMG-V): Genome sequencing to study the core and pangenomes of soil and plant-associated prokaryotes.</title>
        <authorList>
            <person name="Whitman W."/>
        </authorList>
    </citation>
    <scope>NUCLEOTIDE SEQUENCE [LARGE SCALE GENOMIC DNA]</scope>
    <source>
        <strain evidence="1 2">SRMrh-85</strain>
    </source>
</reference>
<protein>
    <recommendedName>
        <fullName evidence="3">DUF2867 domain-containing protein</fullName>
    </recommendedName>
</protein>
<evidence type="ECO:0000313" key="2">
    <source>
        <dbReference type="Proteomes" id="UP000533533"/>
    </source>
</evidence>
<evidence type="ECO:0000313" key="1">
    <source>
        <dbReference type="EMBL" id="MBB2926610.1"/>
    </source>
</evidence>
<keyword evidence="2" id="KW-1185">Reference proteome</keyword>
<dbReference type="Pfam" id="PF11066">
    <property type="entry name" value="DUF2867"/>
    <property type="match status" value="1"/>
</dbReference>
<name>A0ABR6FIK0_9BURK</name>
<sequence length="171" mass="19103">MHANAKIEQAGLPPASQLTSCYGRADFAEVFSIDLPEAASHDAECMARHIFDHQPERIAALLKLRDLLVRPLGLKGAADLRGAGGDRINVFRVFERYPNEIVLGEDDVHLNFRVSALVQASSDECLHRVFVTTLVFYNHLLGRAYIALIAPFHCMVVRGSLRQARRIEWPA</sequence>
<dbReference type="InterPro" id="IPR021295">
    <property type="entry name" value="DUF2867"/>
</dbReference>
<evidence type="ECO:0008006" key="3">
    <source>
        <dbReference type="Google" id="ProtNLM"/>
    </source>
</evidence>
<dbReference type="EMBL" id="JACHVZ010000003">
    <property type="protein sequence ID" value="MBB2926610.1"/>
    <property type="molecule type" value="Genomic_DNA"/>
</dbReference>
<accession>A0ABR6FIK0</accession>
<dbReference type="RefSeq" id="WP_110382853.1">
    <property type="nucleotide sequence ID" value="NZ_JACHVZ010000003.1"/>
</dbReference>
<comment type="caution">
    <text evidence="1">The sequence shown here is derived from an EMBL/GenBank/DDBJ whole genome shotgun (WGS) entry which is preliminary data.</text>
</comment>
<dbReference type="Proteomes" id="UP000533533">
    <property type="component" value="Unassembled WGS sequence"/>
</dbReference>
<gene>
    <name evidence="1" type="ORF">FHX59_001019</name>
</gene>
<proteinExistence type="predicted"/>